<feature type="compositionally biased region" description="Low complexity" evidence="1">
    <location>
        <begin position="10"/>
        <end position="22"/>
    </location>
</feature>
<feature type="region of interest" description="Disordered" evidence="1">
    <location>
        <begin position="1"/>
        <end position="59"/>
    </location>
</feature>
<evidence type="ECO:0000313" key="3">
    <source>
        <dbReference type="Ensembl" id="ENSUMAP00000000908"/>
    </source>
</evidence>
<dbReference type="OMA" id="RRISVFW"/>
<dbReference type="Pfam" id="PF23086">
    <property type="entry name" value="Tudor_Coilin"/>
    <property type="match status" value="1"/>
</dbReference>
<feature type="region of interest" description="Disordered" evidence="1">
    <location>
        <begin position="81"/>
        <end position="113"/>
    </location>
</feature>
<feature type="compositionally biased region" description="Basic residues" evidence="1">
    <location>
        <begin position="100"/>
        <end position="111"/>
    </location>
</feature>
<dbReference type="GO" id="GO:0030620">
    <property type="term" value="F:U2 snRNA binding"/>
    <property type="evidence" value="ECO:0007669"/>
    <property type="project" value="TreeGrafter"/>
</dbReference>
<dbReference type="AlphaFoldDB" id="A0A452SZL3"/>
<dbReference type="GO" id="GO:0015030">
    <property type="term" value="C:Cajal body"/>
    <property type="evidence" value="ECO:0007669"/>
    <property type="project" value="TreeGrafter"/>
</dbReference>
<reference evidence="3" key="1">
    <citation type="submission" date="2019-03" db="UniProtKB">
        <authorList>
            <consortium name="Ensembl"/>
        </authorList>
    </citation>
    <scope>IDENTIFICATION</scope>
</reference>
<dbReference type="GO" id="GO:0000387">
    <property type="term" value="P:spliceosomal snRNP assembly"/>
    <property type="evidence" value="ECO:0007669"/>
    <property type="project" value="TreeGrafter"/>
</dbReference>
<dbReference type="InterPro" id="IPR024822">
    <property type="entry name" value="Coilin"/>
</dbReference>
<dbReference type="Ensembl" id="ENSUMAT00000001191.1">
    <property type="protein sequence ID" value="ENSUMAP00000000908.1"/>
    <property type="gene ID" value="ENSUMAG00000000934.1"/>
</dbReference>
<dbReference type="GO" id="GO:0030619">
    <property type="term" value="F:U1 snRNA binding"/>
    <property type="evidence" value="ECO:0007669"/>
    <property type="project" value="TreeGrafter"/>
</dbReference>
<dbReference type="InterPro" id="IPR056398">
    <property type="entry name" value="Tudor_Coilin"/>
</dbReference>
<dbReference type="GeneTree" id="ENSGT00390000004832"/>
<accession>A0A452SZL3</accession>
<name>A0A452SZL3_URSMA</name>
<evidence type="ECO:0000256" key="1">
    <source>
        <dbReference type="SAM" id="MobiDB-lite"/>
    </source>
</evidence>
<proteinExistence type="predicted"/>
<gene>
    <name evidence="3" type="primary">COIL</name>
</gene>
<dbReference type="PANTHER" id="PTHR15197:SF0">
    <property type="entry name" value="COILIN"/>
    <property type="match status" value="1"/>
</dbReference>
<evidence type="ECO:0000259" key="2">
    <source>
        <dbReference type="Pfam" id="PF23086"/>
    </source>
</evidence>
<feature type="domain" description="Coilin tudor" evidence="2">
    <location>
        <begin position="151"/>
        <end position="243"/>
    </location>
</feature>
<sequence>MESSKEGPPTKNTAATKVAAKTGFHSAAVKGKTSRASSSSSDSSSESDDQCTVSKSAPERTAGFLKPVGLFAGRGCPGPGPCSQAPGWGRGEDLLSGKGGRGRGMRGRGRGRGQAVSFVLNRNAEYQKHQQLNEMVTNSSTIIQNPVETQKKDYSLLPLLAAAPQVGEKIAFKLLELTSDYSPDVSDYKEGKILSHNPETQQVDIEILSSLPAMKEPGKFDLVYHNENGTEVVEYAVTQEKRITVFWRELIDPRLIVESPSTIPSTEPA</sequence>
<dbReference type="PANTHER" id="PTHR15197">
    <property type="entry name" value="COILIN P80"/>
    <property type="match status" value="1"/>
</dbReference>
<organism evidence="3">
    <name type="scientific">Ursus maritimus</name>
    <name type="common">Polar bear</name>
    <name type="synonym">Thalarctos maritimus</name>
    <dbReference type="NCBI Taxonomy" id="29073"/>
    <lineage>
        <taxon>Eukaryota</taxon>
        <taxon>Metazoa</taxon>
        <taxon>Chordata</taxon>
        <taxon>Craniata</taxon>
        <taxon>Vertebrata</taxon>
        <taxon>Euteleostomi</taxon>
        <taxon>Mammalia</taxon>
        <taxon>Eutheria</taxon>
        <taxon>Laurasiatheria</taxon>
        <taxon>Carnivora</taxon>
        <taxon>Caniformia</taxon>
        <taxon>Ursidae</taxon>
        <taxon>Ursus</taxon>
    </lineage>
</organism>
<protein>
    <submittedName>
        <fullName evidence="3">Coilin</fullName>
    </submittedName>
</protein>